<dbReference type="Proteomes" id="UP000534306">
    <property type="component" value="Unassembled WGS sequence"/>
</dbReference>
<dbReference type="Proteomes" id="UP000553957">
    <property type="component" value="Unassembled WGS sequence"/>
</dbReference>
<sequence length="166" mass="17988">MPTMGDQSPEAWTAELEGTGRVEFPLRRKPFGLRGLVFLLILSPTFISSSTRISTETGFGFAINLVAFIAYLSGLCFVAGCLILRRPLVAVDTEGLQIGRQRLPWSDFGTTGFPTGPLPVRTLPIIPADAWANHLHVAQDNVRDLAAFAGWLGVQHKTHTAAPPAH</sequence>
<feature type="transmembrane region" description="Helical" evidence="1">
    <location>
        <begin position="31"/>
        <end position="49"/>
    </location>
</feature>
<dbReference type="EMBL" id="JACHKF010000001">
    <property type="protein sequence ID" value="MBB6571462.1"/>
    <property type="molecule type" value="Genomic_DNA"/>
</dbReference>
<name>A0A7Y4L4F7_9ACTN</name>
<reference evidence="3 4" key="1">
    <citation type="submission" date="2020-05" db="EMBL/GenBank/DDBJ databases">
        <title>Genome sequence of Kribbella sandramycini ATCC 39419.</title>
        <authorList>
            <person name="Maclea K.S."/>
            <person name="Fair J.L."/>
        </authorList>
    </citation>
    <scope>NUCLEOTIDE SEQUENCE [LARGE SCALE GENOMIC DNA]</scope>
    <source>
        <strain evidence="3 4">ATCC 39419</strain>
    </source>
</reference>
<keyword evidence="1" id="KW-1133">Transmembrane helix</keyword>
<dbReference type="RefSeq" id="WP_171677375.1">
    <property type="nucleotide sequence ID" value="NZ_BAAAGT010000016.1"/>
</dbReference>
<evidence type="ECO:0000256" key="1">
    <source>
        <dbReference type="SAM" id="Phobius"/>
    </source>
</evidence>
<accession>A0A7Y4L4F7</accession>
<comment type="caution">
    <text evidence="3">The sequence shown here is derived from an EMBL/GenBank/DDBJ whole genome shotgun (WGS) entry which is preliminary data.</text>
</comment>
<protein>
    <recommendedName>
        <fullName evidence="6">PH (Pleckstrin Homology) domain-containing protein</fullName>
    </recommendedName>
</protein>
<gene>
    <name evidence="2" type="ORF">HNR71_007099</name>
    <name evidence="3" type="ORF">HPO96_28085</name>
</gene>
<feature type="transmembrane region" description="Helical" evidence="1">
    <location>
        <begin position="61"/>
        <end position="84"/>
    </location>
</feature>
<evidence type="ECO:0000313" key="5">
    <source>
        <dbReference type="Proteomes" id="UP000553957"/>
    </source>
</evidence>
<keyword evidence="1" id="KW-0472">Membrane</keyword>
<organism evidence="3 4">
    <name type="scientific">Kribbella sandramycini</name>
    <dbReference type="NCBI Taxonomy" id="60450"/>
    <lineage>
        <taxon>Bacteria</taxon>
        <taxon>Bacillati</taxon>
        <taxon>Actinomycetota</taxon>
        <taxon>Actinomycetes</taxon>
        <taxon>Propionibacteriales</taxon>
        <taxon>Kribbellaceae</taxon>
        <taxon>Kribbella</taxon>
    </lineage>
</organism>
<evidence type="ECO:0008006" key="6">
    <source>
        <dbReference type="Google" id="ProtNLM"/>
    </source>
</evidence>
<keyword evidence="4" id="KW-1185">Reference proteome</keyword>
<evidence type="ECO:0000313" key="2">
    <source>
        <dbReference type="EMBL" id="MBB6571462.1"/>
    </source>
</evidence>
<keyword evidence="1" id="KW-0812">Transmembrane</keyword>
<evidence type="ECO:0000313" key="4">
    <source>
        <dbReference type="Proteomes" id="UP000534306"/>
    </source>
</evidence>
<proteinExistence type="predicted"/>
<reference evidence="2 5" key="2">
    <citation type="submission" date="2020-08" db="EMBL/GenBank/DDBJ databases">
        <title>Sequencing the genomes of 1000 actinobacteria strains.</title>
        <authorList>
            <person name="Klenk H.-P."/>
        </authorList>
    </citation>
    <scope>NUCLEOTIDE SEQUENCE [LARGE SCALE GENOMIC DNA]</scope>
    <source>
        <strain evidence="2 5">DSM 15626</strain>
    </source>
</reference>
<evidence type="ECO:0000313" key="3">
    <source>
        <dbReference type="EMBL" id="NOL44113.1"/>
    </source>
</evidence>
<dbReference type="AlphaFoldDB" id="A0A7Y4L4F7"/>
<dbReference type="EMBL" id="JABJRC010000008">
    <property type="protein sequence ID" value="NOL44113.1"/>
    <property type="molecule type" value="Genomic_DNA"/>
</dbReference>